<gene>
    <name evidence="1" type="ORF">Taro_050449</name>
</gene>
<organism evidence="1 2">
    <name type="scientific">Colocasia esculenta</name>
    <name type="common">Wild taro</name>
    <name type="synonym">Arum esculentum</name>
    <dbReference type="NCBI Taxonomy" id="4460"/>
    <lineage>
        <taxon>Eukaryota</taxon>
        <taxon>Viridiplantae</taxon>
        <taxon>Streptophyta</taxon>
        <taxon>Embryophyta</taxon>
        <taxon>Tracheophyta</taxon>
        <taxon>Spermatophyta</taxon>
        <taxon>Magnoliopsida</taxon>
        <taxon>Liliopsida</taxon>
        <taxon>Araceae</taxon>
        <taxon>Aroideae</taxon>
        <taxon>Colocasieae</taxon>
        <taxon>Colocasia</taxon>
    </lineage>
</organism>
<name>A0A843XE63_COLES</name>
<dbReference type="Proteomes" id="UP000652761">
    <property type="component" value="Unassembled WGS sequence"/>
</dbReference>
<evidence type="ECO:0000313" key="1">
    <source>
        <dbReference type="EMBL" id="MQM17477.1"/>
    </source>
</evidence>
<evidence type="ECO:0000313" key="2">
    <source>
        <dbReference type="Proteomes" id="UP000652761"/>
    </source>
</evidence>
<keyword evidence="2" id="KW-1185">Reference proteome</keyword>
<proteinExistence type="predicted"/>
<protein>
    <submittedName>
        <fullName evidence="1">Uncharacterized protein</fullName>
    </submittedName>
</protein>
<reference evidence="1" key="1">
    <citation type="submission" date="2017-07" db="EMBL/GenBank/DDBJ databases">
        <title>Taro Niue Genome Assembly and Annotation.</title>
        <authorList>
            <person name="Atibalentja N."/>
            <person name="Keating K."/>
            <person name="Fields C.J."/>
        </authorList>
    </citation>
    <scope>NUCLEOTIDE SEQUENCE</scope>
    <source>
        <strain evidence="1">Niue_2</strain>
        <tissue evidence="1">Leaf</tissue>
    </source>
</reference>
<sequence length="64" mass="7443">MKSGNREEIGVVESNPEIELFEVVVQKNSKLRLDVEHLMEKLESWTNRIQLCLEDESPSLWTEG</sequence>
<accession>A0A843XE63</accession>
<comment type="caution">
    <text evidence="1">The sequence shown here is derived from an EMBL/GenBank/DDBJ whole genome shotgun (WGS) entry which is preliminary data.</text>
</comment>
<dbReference type="AlphaFoldDB" id="A0A843XE63"/>
<dbReference type="EMBL" id="NMUH01007572">
    <property type="protein sequence ID" value="MQM17477.1"/>
    <property type="molecule type" value="Genomic_DNA"/>
</dbReference>